<keyword evidence="4" id="KW-1185">Reference proteome</keyword>
<dbReference type="STRING" id="307486.GCA_000807215_02052"/>
<dbReference type="OrthoDB" id="9796766at2"/>
<dbReference type="PANTHER" id="PTHR20883">
    <property type="entry name" value="PHYTANOYL-COA DIOXYGENASE DOMAIN CONTAINING 1"/>
    <property type="match status" value="1"/>
</dbReference>
<dbReference type="AlphaFoldDB" id="A0A554WX46"/>
<keyword evidence="3" id="KW-0560">Oxidoreductase</keyword>
<name>A0A554WX46_9BURK</name>
<dbReference type="Gene3D" id="2.60.120.620">
    <property type="entry name" value="q2cbj1_9rhob like domain"/>
    <property type="match status" value="1"/>
</dbReference>
<dbReference type="RefSeq" id="WP_082007612.1">
    <property type="nucleotide sequence ID" value="NZ_CP083911.1"/>
</dbReference>
<gene>
    <name evidence="3" type="ORF">Ttaiw_02672</name>
</gene>
<dbReference type="InterPro" id="IPR008775">
    <property type="entry name" value="Phytyl_CoA_dOase-like"/>
</dbReference>
<sequence>MFVQTLHRNSEVNEVVMALRDDGCVKIGHFLDDDTLNELKSELLPALEKIDKGEDAFFLGDKTRRLSRLFARAPRSISKIALNPLFLDAARSILQANPVNVWIGEASYPVIPDIQISVTQAIQILPGQKAQPLHRDDANVLWRHPAYGREARVQIMVAISDFTEENGATRVIPGSHKWSDDRMPRVEEAVSAEMEPGDALLWLGSLYHGGGENRSNGPRTGVTIAYDLAFLRQEENQYLSIPIEVMKQFPEELQKLLGWTRSVTQNGWVEINGQMRDPLDLLHKKEFTDVGVF</sequence>
<keyword evidence="1" id="KW-0479">Metal-binding</keyword>
<evidence type="ECO:0000256" key="1">
    <source>
        <dbReference type="ARBA" id="ARBA00022723"/>
    </source>
</evidence>
<reference evidence="3 4" key="1">
    <citation type="submission" date="2019-07" db="EMBL/GenBank/DDBJ databases">
        <title>Tepidimonas taiwanensis I1-1 draft genome.</title>
        <authorList>
            <person name="Da Costa M.S."/>
            <person name="Froufe H.J.C."/>
            <person name="Egas C."/>
            <person name="Albuquerque L."/>
        </authorList>
    </citation>
    <scope>NUCLEOTIDE SEQUENCE [LARGE SCALE GENOMIC DNA]</scope>
    <source>
        <strain evidence="3 4">I1-1</strain>
    </source>
</reference>
<evidence type="ECO:0000313" key="4">
    <source>
        <dbReference type="Proteomes" id="UP000317763"/>
    </source>
</evidence>
<protein>
    <submittedName>
        <fullName evidence="3">Phytanoyl-CoA dioxygenase (PhyH)</fullName>
    </submittedName>
</protein>
<dbReference type="SUPFAM" id="SSF51197">
    <property type="entry name" value="Clavaminate synthase-like"/>
    <property type="match status" value="1"/>
</dbReference>
<dbReference type="GO" id="GO:0005506">
    <property type="term" value="F:iron ion binding"/>
    <property type="evidence" value="ECO:0007669"/>
    <property type="project" value="UniProtKB-ARBA"/>
</dbReference>
<accession>A0A554WX46</accession>
<proteinExistence type="predicted"/>
<dbReference type="GO" id="GO:0016706">
    <property type="term" value="F:2-oxoglutarate-dependent dioxygenase activity"/>
    <property type="evidence" value="ECO:0007669"/>
    <property type="project" value="UniProtKB-ARBA"/>
</dbReference>
<evidence type="ECO:0000256" key="2">
    <source>
        <dbReference type="ARBA" id="ARBA00023004"/>
    </source>
</evidence>
<keyword evidence="3" id="KW-0223">Dioxygenase</keyword>
<keyword evidence="2" id="KW-0408">Iron</keyword>
<dbReference type="EMBL" id="VJOM01000070">
    <property type="protein sequence ID" value="TSE28153.1"/>
    <property type="molecule type" value="Genomic_DNA"/>
</dbReference>
<comment type="caution">
    <text evidence="3">The sequence shown here is derived from an EMBL/GenBank/DDBJ whole genome shotgun (WGS) entry which is preliminary data.</text>
</comment>
<dbReference type="PANTHER" id="PTHR20883:SF15">
    <property type="entry name" value="PHYTANOYL-COA DIOXYGENASE DOMAIN-CONTAINING PROTEIN 1"/>
    <property type="match status" value="1"/>
</dbReference>
<evidence type="ECO:0000313" key="3">
    <source>
        <dbReference type="EMBL" id="TSE28153.1"/>
    </source>
</evidence>
<dbReference type="Proteomes" id="UP000317763">
    <property type="component" value="Unassembled WGS sequence"/>
</dbReference>
<dbReference type="Pfam" id="PF05721">
    <property type="entry name" value="PhyH"/>
    <property type="match status" value="1"/>
</dbReference>
<organism evidence="3 4">
    <name type="scientific">Tepidimonas taiwanensis</name>
    <dbReference type="NCBI Taxonomy" id="307486"/>
    <lineage>
        <taxon>Bacteria</taxon>
        <taxon>Pseudomonadati</taxon>
        <taxon>Pseudomonadota</taxon>
        <taxon>Betaproteobacteria</taxon>
        <taxon>Burkholderiales</taxon>
        <taxon>Tepidimonas</taxon>
    </lineage>
</organism>